<keyword evidence="8" id="KW-1185">Reference proteome</keyword>
<dbReference type="PROSITE" id="PS51352">
    <property type="entry name" value="THIOREDOXIN_2"/>
    <property type="match status" value="1"/>
</dbReference>
<dbReference type="GO" id="GO:0016209">
    <property type="term" value="F:antioxidant activity"/>
    <property type="evidence" value="ECO:0007669"/>
    <property type="project" value="InterPro"/>
</dbReference>
<evidence type="ECO:0000259" key="6">
    <source>
        <dbReference type="PROSITE" id="PS51352"/>
    </source>
</evidence>
<comment type="caution">
    <text evidence="7">The sequence shown here is derived from an EMBL/GenBank/DDBJ whole genome shotgun (WGS) entry which is preliminary data.</text>
</comment>
<sequence>MRKLLLYAALLSPMALMAQAPVPQNPTFTLKSTLSKIDKPTKVYLLYRAGANNFIDSVYTANGAFTFTGPIQTPTNAIMVVDHQNIGFSKLDRSADALSFYLERGEITVNGTDSIAKAQIIGSPINAENIKLTAVLKPINEKAEQIYKEAAAATPVVQTTAEFRNGIQAKLKTLQTQREQALKDFIETHPKSYLSLMALSSLGGPSADPQMLLTLFNKLDVSVQSTEPGMQLRRSITELTATAIGAAAPDFTQPDAEGKMVKLSSFKGKYVLIDFWASWCGPCREENPNVVKAYNKYKVKNFTILGVSLDRPNGKNDWLNAIKNDGLAWTQVSDLKFWQNEAAMMYGVRAIPQNFLIDPDGKIIAKNLRGEDLENKLSEIFGKI</sequence>
<reference evidence="7" key="1">
    <citation type="submission" date="2022-04" db="EMBL/GenBank/DDBJ databases">
        <title>Mucilaginibacter sp. RS28 isolated from freshwater.</title>
        <authorList>
            <person name="Ko S.-R."/>
        </authorList>
    </citation>
    <scope>NUCLEOTIDE SEQUENCE</scope>
    <source>
        <strain evidence="7">RS28</strain>
    </source>
</reference>
<keyword evidence="2" id="KW-0201">Cytochrome c-type biogenesis</keyword>
<dbReference type="PANTHER" id="PTHR42852">
    <property type="entry name" value="THIOL:DISULFIDE INTERCHANGE PROTEIN DSBE"/>
    <property type="match status" value="1"/>
</dbReference>
<protein>
    <submittedName>
        <fullName evidence="7">AhpC/TSA family protein</fullName>
    </submittedName>
</protein>
<dbReference type="Gene3D" id="3.40.30.10">
    <property type="entry name" value="Glutaredoxin"/>
    <property type="match status" value="1"/>
</dbReference>
<evidence type="ECO:0000313" key="8">
    <source>
        <dbReference type="Proteomes" id="UP001139450"/>
    </source>
</evidence>
<evidence type="ECO:0000256" key="4">
    <source>
        <dbReference type="ARBA" id="ARBA00023284"/>
    </source>
</evidence>
<gene>
    <name evidence="7" type="ORF">MUY27_19285</name>
</gene>
<keyword evidence="5" id="KW-0732">Signal</keyword>
<dbReference type="InterPro" id="IPR017937">
    <property type="entry name" value="Thioredoxin_CS"/>
</dbReference>
<keyword evidence="4" id="KW-0676">Redox-active center</keyword>
<dbReference type="AlphaFoldDB" id="A0A9X1X814"/>
<evidence type="ECO:0000313" key="7">
    <source>
        <dbReference type="EMBL" id="MCJ8211870.1"/>
    </source>
</evidence>
<dbReference type="InterPro" id="IPR000866">
    <property type="entry name" value="AhpC/TSA"/>
</dbReference>
<evidence type="ECO:0000256" key="2">
    <source>
        <dbReference type="ARBA" id="ARBA00022748"/>
    </source>
</evidence>
<keyword evidence="3" id="KW-1015">Disulfide bond</keyword>
<dbReference type="Pfam" id="PF14289">
    <property type="entry name" value="DUF4369"/>
    <property type="match status" value="1"/>
</dbReference>
<dbReference type="InterPro" id="IPR025380">
    <property type="entry name" value="DUF4369"/>
</dbReference>
<evidence type="ECO:0000256" key="5">
    <source>
        <dbReference type="SAM" id="SignalP"/>
    </source>
</evidence>
<name>A0A9X1X814_9SPHI</name>
<dbReference type="Proteomes" id="UP001139450">
    <property type="component" value="Unassembled WGS sequence"/>
</dbReference>
<feature type="chain" id="PRO_5040962018" evidence="5">
    <location>
        <begin position="21"/>
        <end position="384"/>
    </location>
</feature>
<evidence type="ECO:0000256" key="3">
    <source>
        <dbReference type="ARBA" id="ARBA00023157"/>
    </source>
</evidence>
<dbReference type="PANTHER" id="PTHR42852:SF6">
    <property type="entry name" value="THIOL:DISULFIDE INTERCHANGE PROTEIN DSBE"/>
    <property type="match status" value="1"/>
</dbReference>
<feature type="domain" description="Thioredoxin" evidence="6">
    <location>
        <begin position="242"/>
        <end position="384"/>
    </location>
</feature>
<dbReference type="SUPFAM" id="SSF52833">
    <property type="entry name" value="Thioredoxin-like"/>
    <property type="match status" value="1"/>
</dbReference>
<proteinExistence type="predicted"/>
<dbReference type="InterPro" id="IPR013766">
    <property type="entry name" value="Thioredoxin_domain"/>
</dbReference>
<dbReference type="GO" id="GO:0017004">
    <property type="term" value="P:cytochrome complex assembly"/>
    <property type="evidence" value="ECO:0007669"/>
    <property type="project" value="UniProtKB-KW"/>
</dbReference>
<dbReference type="RefSeq" id="WP_245132883.1">
    <property type="nucleotide sequence ID" value="NZ_JALJEJ010000014.1"/>
</dbReference>
<comment type="subcellular location">
    <subcellularLocation>
        <location evidence="1">Cell envelope</location>
    </subcellularLocation>
</comment>
<dbReference type="CDD" id="cd02966">
    <property type="entry name" value="TlpA_like_family"/>
    <property type="match status" value="1"/>
</dbReference>
<evidence type="ECO:0000256" key="1">
    <source>
        <dbReference type="ARBA" id="ARBA00004196"/>
    </source>
</evidence>
<accession>A0A9X1X814</accession>
<dbReference type="Pfam" id="PF00578">
    <property type="entry name" value="AhpC-TSA"/>
    <property type="match status" value="1"/>
</dbReference>
<dbReference type="PROSITE" id="PS00194">
    <property type="entry name" value="THIOREDOXIN_1"/>
    <property type="match status" value="1"/>
</dbReference>
<dbReference type="InterPro" id="IPR036249">
    <property type="entry name" value="Thioredoxin-like_sf"/>
</dbReference>
<feature type="signal peptide" evidence="5">
    <location>
        <begin position="1"/>
        <end position="20"/>
    </location>
</feature>
<dbReference type="GO" id="GO:0016491">
    <property type="term" value="F:oxidoreductase activity"/>
    <property type="evidence" value="ECO:0007669"/>
    <property type="project" value="InterPro"/>
</dbReference>
<organism evidence="7 8">
    <name type="scientific">Mucilaginibacter straminoryzae</name>
    <dbReference type="NCBI Taxonomy" id="2932774"/>
    <lineage>
        <taxon>Bacteria</taxon>
        <taxon>Pseudomonadati</taxon>
        <taxon>Bacteroidota</taxon>
        <taxon>Sphingobacteriia</taxon>
        <taxon>Sphingobacteriales</taxon>
        <taxon>Sphingobacteriaceae</taxon>
        <taxon>Mucilaginibacter</taxon>
    </lineage>
</organism>
<dbReference type="GO" id="GO:0030313">
    <property type="term" value="C:cell envelope"/>
    <property type="evidence" value="ECO:0007669"/>
    <property type="project" value="UniProtKB-SubCell"/>
</dbReference>
<dbReference type="InterPro" id="IPR050553">
    <property type="entry name" value="Thioredoxin_ResA/DsbE_sf"/>
</dbReference>
<dbReference type="EMBL" id="JALJEJ010000014">
    <property type="protein sequence ID" value="MCJ8211870.1"/>
    <property type="molecule type" value="Genomic_DNA"/>
</dbReference>